<dbReference type="NCBIfam" id="TIGR00981">
    <property type="entry name" value="rpsL_bact"/>
    <property type="match status" value="1"/>
</dbReference>
<feature type="region of interest" description="Disordered" evidence="5">
    <location>
        <begin position="104"/>
        <end position="124"/>
    </location>
</feature>
<dbReference type="eggNOG" id="KOG1750">
    <property type="taxonomic scope" value="Eukaryota"/>
</dbReference>
<comment type="caution">
    <text evidence="6">The sequence shown here is derived from an EMBL/GenBank/DDBJ whole genome shotgun (WGS) entry which is preliminary data.</text>
</comment>
<dbReference type="PIRSF" id="PIRSF002133">
    <property type="entry name" value="Ribosomal_S12/S23"/>
    <property type="match status" value="1"/>
</dbReference>
<dbReference type="GO" id="GO:0003735">
    <property type="term" value="F:structural constituent of ribosome"/>
    <property type="evidence" value="ECO:0007669"/>
    <property type="project" value="InterPro"/>
</dbReference>
<dbReference type="Proteomes" id="UP000031512">
    <property type="component" value="Unassembled WGS sequence"/>
</dbReference>
<proteinExistence type="inferred from homology"/>
<feature type="compositionally biased region" description="Basic residues" evidence="5">
    <location>
        <begin position="105"/>
        <end position="124"/>
    </location>
</feature>
<dbReference type="RefSeq" id="XP_025033548.1">
    <property type="nucleotide sequence ID" value="NW_004675960.1"/>
</dbReference>
<dbReference type="Pfam" id="PF00164">
    <property type="entry name" value="Ribosom_S12_S23"/>
    <property type="match status" value="1"/>
</dbReference>
<reference evidence="6 7" key="1">
    <citation type="journal article" date="2012" name="BMC Genomics">
        <title>Comparative genomic analysis and phylogenetic position of Theileria equi.</title>
        <authorList>
            <person name="Kappmeyer L.S."/>
            <person name="Thiagarajan M."/>
            <person name="Herndon D.R."/>
            <person name="Ramsay J.D."/>
            <person name="Caler E."/>
            <person name="Djikeng A."/>
            <person name="Gillespie J.J."/>
            <person name="Lau A.O."/>
            <person name="Roalson E.H."/>
            <person name="Silva J.C."/>
            <person name="Silva M.G."/>
            <person name="Suarez C.E."/>
            <person name="Ueti M.W."/>
            <person name="Nene V.M."/>
            <person name="Mealey R.H."/>
            <person name="Knowles D.P."/>
            <person name="Brayton K.A."/>
        </authorList>
    </citation>
    <scope>NUCLEOTIDE SEQUENCE [LARGE SCALE GENOMIC DNA]</scope>
    <source>
        <strain evidence="6 7">WA</strain>
    </source>
</reference>
<dbReference type="EMBL" id="ACOU01000009">
    <property type="protein sequence ID" value="EKX71955.1"/>
    <property type="molecule type" value="Genomic_DNA"/>
</dbReference>
<dbReference type="PROSITE" id="PS00055">
    <property type="entry name" value="RIBOSOMAL_S12"/>
    <property type="match status" value="1"/>
</dbReference>
<keyword evidence="7" id="KW-1185">Reference proteome</keyword>
<evidence type="ECO:0000256" key="5">
    <source>
        <dbReference type="SAM" id="MobiDB-lite"/>
    </source>
</evidence>
<organism evidence="6 7">
    <name type="scientific">Theileria equi strain WA</name>
    <dbReference type="NCBI Taxonomy" id="1537102"/>
    <lineage>
        <taxon>Eukaryota</taxon>
        <taxon>Sar</taxon>
        <taxon>Alveolata</taxon>
        <taxon>Apicomplexa</taxon>
        <taxon>Aconoidasida</taxon>
        <taxon>Piroplasmida</taxon>
        <taxon>Theileriidae</taxon>
        <taxon>Theileria</taxon>
    </lineage>
</organism>
<dbReference type="VEuPathDB" id="PiroplasmaDB:BEWA_050880"/>
<name>L1L9V4_THEEQ</name>
<dbReference type="GeneID" id="15842118"/>
<protein>
    <submittedName>
        <fullName evidence="6">30S ribosomal protein S12, putative</fullName>
    </submittedName>
</protein>
<evidence type="ECO:0000256" key="2">
    <source>
        <dbReference type="ARBA" id="ARBA00022980"/>
    </source>
</evidence>
<accession>L1L9V4</accession>
<dbReference type="InterPro" id="IPR005679">
    <property type="entry name" value="Ribosomal_uS12_bac"/>
</dbReference>
<dbReference type="PRINTS" id="PR01034">
    <property type="entry name" value="RIBOSOMALS12"/>
</dbReference>
<sequence>MTINQILKNKRKKKRLKKKSALQNCPQKSGLCKKFFVVTPRKPNSALRKIAKINLSTGKTILAYVPGEKTIILENSKLLIRGGNTKDLPGLKYKVVLGALDARGSKRQNKRSKYGIKKPKPTLK</sequence>
<evidence type="ECO:0000256" key="3">
    <source>
        <dbReference type="ARBA" id="ARBA00023274"/>
    </source>
</evidence>
<evidence type="ECO:0000313" key="7">
    <source>
        <dbReference type="Proteomes" id="UP000031512"/>
    </source>
</evidence>
<dbReference type="AlphaFoldDB" id="L1L9V4"/>
<comment type="similarity">
    <text evidence="1 4">Belongs to the universal ribosomal protein uS12 family.</text>
</comment>
<dbReference type="Gene3D" id="2.40.50.140">
    <property type="entry name" value="Nucleic acid-binding proteins"/>
    <property type="match status" value="1"/>
</dbReference>
<dbReference type="InterPro" id="IPR006032">
    <property type="entry name" value="Ribosomal_uS12"/>
</dbReference>
<dbReference type="PANTHER" id="PTHR11652">
    <property type="entry name" value="30S RIBOSOMAL PROTEIN S12 FAMILY MEMBER"/>
    <property type="match status" value="1"/>
</dbReference>
<dbReference type="STRING" id="1537102.L1L9V4"/>
<evidence type="ECO:0000256" key="4">
    <source>
        <dbReference type="RuleBase" id="RU003622"/>
    </source>
</evidence>
<feature type="region of interest" description="Disordered" evidence="5">
    <location>
        <begin position="1"/>
        <end position="23"/>
    </location>
</feature>
<dbReference type="InterPro" id="IPR012340">
    <property type="entry name" value="NA-bd_OB-fold"/>
</dbReference>
<dbReference type="SUPFAM" id="SSF50249">
    <property type="entry name" value="Nucleic acid-binding proteins"/>
    <property type="match status" value="1"/>
</dbReference>
<dbReference type="GO" id="GO:0006412">
    <property type="term" value="P:translation"/>
    <property type="evidence" value="ECO:0007669"/>
    <property type="project" value="InterPro"/>
</dbReference>
<keyword evidence="3 4" id="KW-0687">Ribonucleoprotein</keyword>
<feature type="compositionally biased region" description="Basic residues" evidence="5">
    <location>
        <begin position="8"/>
        <end position="20"/>
    </location>
</feature>
<evidence type="ECO:0000313" key="6">
    <source>
        <dbReference type="EMBL" id="EKX71955.1"/>
    </source>
</evidence>
<dbReference type="OrthoDB" id="361013at2759"/>
<gene>
    <name evidence="6" type="ORF">BEWA_050880</name>
</gene>
<evidence type="ECO:0000256" key="1">
    <source>
        <dbReference type="ARBA" id="ARBA00005657"/>
    </source>
</evidence>
<dbReference type="GO" id="GO:0015935">
    <property type="term" value="C:small ribosomal subunit"/>
    <property type="evidence" value="ECO:0007669"/>
    <property type="project" value="InterPro"/>
</dbReference>
<keyword evidence="2 4" id="KW-0689">Ribosomal protein</keyword>